<keyword evidence="9" id="KW-1185">Reference proteome</keyword>
<dbReference type="PANTHER" id="PTHR40562:SF1">
    <property type="entry name" value="NITRITE REDUCTASE (NADH) SMALL SUBUNIT"/>
    <property type="match status" value="1"/>
</dbReference>
<evidence type="ECO:0000259" key="7">
    <source>
        <dbReference type="PROSITE" id="PS51296"/>
    </source>
</evidence>
<gene>
    <name evidence="8" type="primary">nirD</name>
    <name evidence="8" type="ORF">GIY23_10370</name>
</gene>
<keyword evidence="3" id="KW-0560">Oxidoreductase</keyword>
<dbReference type="GO" id="GO:0008942">
    <property type="term" value="F:nitrite reductase [NAD(P)H] activity"/>
    <property type="evidence" value="ECO:0007669"/>
    <property type="project" value="InterPro"/>
</dbReference>
<reference evidence="9" key="1">
    <citation type="submission" date="2019-11" db="EMBL/GenBank/DDBJ databases">
        <title>The complete genome sequence of Saccharopolyspora sp. E2A.</title>
        <authorList>
            <person name="Zhang G."/>
        </authorList>
    </citation>
    <scope>NUCLEOTIDE SEQUENCE [LARGE SCALE GENOMIC DNA]</scope>
    <source>
        <strain evidence="9">E2A</strain>
    </source>
</reference>
<protein>
    <submittedName>
        <fullName evidence="8">Nitrite reductase small subunit NirD</fullName>
    </submittedName>
</protein>
<dbReference type="Gene3D" id="2.102.10.10">
    <property type="entry name" value="Rieske [2Fe-2S] iron-sulphur domain"/>
    <property type="match status" value="1"/>
</dbReference>
<dbReference type="Pfam" id="PF13806">
    <property type="entry name" value="Rieske_2"/>
    <property type="match status" value="1"/>
</dbReference>
<evidence type="ECO:0000313" key="9">
    <source>
        <dbReference type="Proteomes" id="UP000371041"/>
    </source>
</evidence>
<keyword evidence="1" id="KW-0001">2Fe-2S</keyword>
<dbReference type="InterPro" id="IPR017881">
    <property type="entry name" value="NirD"/>
</dbReference>
<evidence type="ECO:0000313" key="8">
    <source>
        <dbReference type="EMBL" id="QGK69870.1"/>
    </source>
</evidence>
<dbReference type="InterPro" id="IPR036922">
    <property type="entry name" value="Rieske_2Fe-2S_sf"/>
</dbReference>
<sequence>MTWHPVCSYTFLVPANGVSALVDGQPVAVFRTADDELFAVGDVDPFSGAGVIARGIVGDRAGEPTVASPMLKQVFSLRTGSCLDDPDAALPTYDVRRRENLIEVALR</sequence>
<dbReference type="RefSeq" id="WP_154076463.1">
    <property type="nucleotide sequence ID" value="NZ_CP045929.1"/>
</dbReference>
<evidence type="ECO:0000256" key="5">
    <source>
        <dbReference type="ARBA" id="ARBA00023014"/>
    </source>
</evidence>
<dbReference type="GO" id="GO:0016705">
    <property type="term" value="F:oxidoreductase activity, acting on paired donors, with incorporation or reduction of molecular oxygen"/>
    <property type="evidence" value="ECO:0007669"/>
    <property type="project" value="UniProtKB-ARBA"/>
</dbReference>
<dbReference type="PANTHER" id="PTHR40562">
    <property type="match status" value="1"/>
</dbReference>
<dbReference type="InterPro" id="IPR012748">
    <property type="entry name" value="Rieske-like_NirD"/>
</dbReference>
<evidence type="ECO:0000256" key="1">
    <source>
        <dbReference type="ARBA" id="ARBA00022714"/>
    </source>
</evidence>
<dbReference type="PROSITE" id="PS51300">
    <property type="entry name" value="NIRD"/>
    <property type="match status" value="1"/>
</dbReference>
<dbReference type="GO" id="GO:0004497">
    <property type="term" value="F:monooxygenase activity"/>
    <property type="evidence" value="ECO:0007669"/>
    <property type="project" value="UniProtKB-ARBA"/>
</dbReference>
<evidence type="ECO:0000256" key="3">
    <source>
        <dbReference type="ARBA" id="ARBA00023002"/>
    </source>
</evidence>
<organism evidence="8 9">
    <name type="scientific">Allosaccharopolyspora coralli</name>
    <dbReference type="NCBI Taxonomy" id="2665642"/>
    <lineage>
        <taxon>Bacteria</taxon>
        <taxon>Bacillati</taxon>
        <taxon>Actinomycetota</taxon>
        <taxon>Actinomycetes</taxon>
        <taxon>Pseudonocardiales</taxon>
        <taxon>Pseudonocardiaceae</taxon>
        <taxon>Allosaccharopolyspora</taxon>
    </lineage>
</organism>
<dbReference type="InterPro" id="IPR017941">
    <property type="entry name" value="Rieske_2Fe-2S"/>
</dbReference>
<dbReference type="AlphaFoldDB" id="A0A5Q3Q7R5"/>
<dbReference type="SUPFAM" id="SSF50022">
    <property type="entry name" value="ISP domain"/>
    <property type="match status" value="1"/>
</dbReference>
<evidence type="ECO:0000256" key="6">
    <source>
        <dbReference type="ARBA" id="ARBA00023063"/>
    </source>
</evidence>
<dbReference type="NCBIfam" id="TIGR02378">
    <property type="entry name" value="nirD_assim_sml"/>
    <property type="match status" value="1"/>
</dbReference>
<dbReference type="CDD" id="cd03529">
    <property type="entry name" value="Rieske_NirD"/>
    <property type="match status" value="1"/>
</dbReference>
<dbReference type="PROSITE" id="PS51296">
    <property type="entry name" value="RIESKE"/>
    <property type="match status" value="1"/>
</dbReference>
<keyword evidence="5" id="KW-0411">Iron-sulfur</keyword>
<evidence type="ECO:0000256" key="4">
    <source>
        <dbReference type="ARBA" id="ARBA00023004"/>
    </source>
</evidence>
<proteinExistence type="predicted"/>
<dbReference type="GO" id="GO:0051537">
    <property type="term" value="F:2 iron, 2 sulfur cluster binding"/>
    <property type="evidence" value="ECO:0007669"/>
    <property type="project" value="UniProtKB-KW"/>
</dbReference>
<keyword evidence="2" id="KW-0479">Metal-binding</keyword>
<name>A0A5Q3Q7R5_9PSEU</name>
<feature type="domain" description="Rieske" evidence="7">
    <location>
        <begin position="3"/>
        <end position="104"/>
    </location>
</feature>
<evidence type="ECO:0000256" key="2">
    <source>
        <dbReference type="ARBA" id="ARBA00022723"/>
    </source>
</evidence>
<dbReference type="Proteomes" id="UP000371041">
    <property type="component" value="Chromosome"/>
</dbReference>
<accession>A0A5Q3Q7R5</accession>
<dbReference type="EMBL" id="CP045929">
    <property type="protein sequence ID" value="QGK69870.1"/>
    <property type="molecule type" value="Genomic_DNA"/>
</dbReference>
<keyword evidence="4" id="KW-0408">Iron</keyword>
<keyword evidence="6" id="KW-0534">Nitrate assimilation</keyword>
<dbReference type="GO" id="GO:0042128">
    <property type="term" value="P:nitrate assimilation"/>
    <property type="evidence" value="ECO:0007669"/>
    <property type="project" value="UniProtKB-KW"/>
</dbReference>
<dbReference type="KEGG" id="sace:GIY23_10370"/>
<dbReference type="GO" id="GO:0046872">
    <property type="term" value="F:metal ion binding"/>
    <property type="evidence" value="ECO:0007669"/>
    <property type="project" value="UniProtKB-KW"/>
</dbReference>